<protein>
    <recommendedName>
        <fullName evidence="4">serine-type D-Ala-D-Ala carboxypeptidase</fullName>
        <ecNumber evidence="4">3.4.16.4</ecNumber>
    </recommendedName>
</protein>
<dbReference type="SUPFAM" id="SSF69189">
    <property type="entry name" value="Penicillin-binding protein associated domain"/>
    <property type="match status" value="1"/>
</dbReference>
<keyword evidence="11" id="KW-0961">Cell wall biogenesis/degradation</keyword>
<dbReference type="InterPro" id="IPR012338">
    <property type="entry name" value="Beta-lactam/transpept-like"/>
</dbReference>
<name>A0ABU5I8C1_9HYPH</name>
<dbReference type="Gene3D" id="3.40.710.10">
    <property type="entry name" value="DD-peptidase/beta-lactamase superfamily"/>
    <property type="match status" value="1"/>
</dbReference>
<dbReference type="Proteomes" id="UP001294412">
    <property type="component" value="Unassembled WGS sequence"/>
</dbReference>
<evidence type="ECO:0000259" key="15">
    <source>
        <dbReference type="SMART" id="SM00936"/>
    </source>
</evidence>
<dbReference type="InterPro" id="IPR018044">
    <property type="entry name" value="Peptidase_S11"/>
</dbReference>
<dbReference type="PANTHER" id="PTHR21581">
    <property type="entry name" value="D-ALANYL-D-ALANINE CARBOXYPEPTIDASE"/>
    <property type="match status" value="1"/>
</dbReference>
<evidence type="ECO:0000313" key="17">
    <source>
        <dbReference type="Proteomes" id="UP001294412"/>
    </source>
</evidence>
<dbReference type="InterPro" id="IPR001967">
    <property type="entry name" value="Peptidase_S11_N"/>
</dbReference>
<proteinExistence type="inferred from homology"/>
<sequence length="399" mass="41686">MSLSSPFRLSLSLCCLLAFAAPTAVCAQEGARSGYGLETAAPRALLVEDQTGTVILDKNADQTFEPASLAKLMTMEVVFEALKAGDITLATEFPVSEHAWRTGGAPSGAATMFAAIGSSVPVADLIRGTIVQGANDGAIILAEGLAGSEDAFTERMNARASELGLENTQYANPTGLPVANGVQHTSARDLVTLTRHLRAEHPELYAIFSEPAFEWNKIFQRNRNPVLSADLGGEGVGTGFSEKSGYALMGAASKGGRTFLLALSGLATPAERASEAERLLNFGFDDLVSANVLEAGAIVGRVPVFNGVVETVPVRIDGPITILLPEDALADVTAEVRFEGPVIAPVANGDLIGVVDVQVSGETVYSQNVFANASAAVGSFPERARGALEELAFGWTRSF</sequence>
<evidence type="ECO:0000313" key="16">
    <source>
        <dbReference type="EMBL" id="MDY8110496.1"/>
    </source>
</evidence>
<evidence type="ECO:0000256" key="4">
    <source>
        <dbReference type="ARBA" id="ARBA00012448"/>
    </source>
</evidence>
<evidence type="ECO:0000256" key="6">
    <source>
        <dbReference type="ARBA" id="ARBA00022670"/>
    </source>
</evidence>
<dbReference type="InterPro" id="IPR015956">
    <property type="entry name" value="Peniciliin-bd_prot_C_sf"/>
</dbReference>
<comment type="caution">
    <text evidence="16">The sequence shown here is derived from an EMBL/GenBank/DDBJ whole genome shotgun (WGS) entry which is preliminary data.</text>
</comment>
<evidence type="ECO:0000256" key="3">
    <source>
        <dbReference type="ARBA" id="ARBA00007164"/>
    </source>
</evidence>
<evidence type="ECO:0000256" key="10">
    <source>
        <dbReference type="ARBA" id="ARBA00022984"/>
    </source>
</evidence>
<dbReference type="Pfam" id="PF07943">
    <property type="entry name" value="PBP5_C"/>
    <property type="match status" value="1"/>
</dbReference>
<dbReference type="Pfam" id="PF00768">
    <property type="entry name" value="Peptidase_S11"/>
    <property type="match status" value="1"/>
</dbReference>
<comment type="pathway">
    <text evidence="2">Cell wall biogenesis; peptidoglycan biosynthesis.</text>
</comment>
<comment type="catalytic activity">
    <reaction evidence="12">
        <text>Preferential cleavage: (Ac)2-L-Lys-D-Ala-|-D-Ala. Also transpeptidation of peptidyl-alanyl moieties that are N-acyl substituents of D-alanine.</text>
        <dbReference type="EC" id="3.4.16.4"/>
    </reaction>
</comment>
<comment type="function">
    <text evidence="1">Removes C-terminal D-alanyl residues from sugar-peptide cell wall precursors.</text>
</comment>
<evidence type="ECO:0000256" key="13">
    <source>
        <dbReference type="RuleBase" id="RU004016"/>
    </source>
</evidence>
<evidence type="ECO:0000256" key="9">
    <source>
        <dbReference type="ARBA" id="ARBA00022960"/>
    </source>
</evidence>
<dbReference type="SMART" id="SM00936">
    <property type="entry name" value="PBP5_C"/>
    <property type="match status" value="1"/>
</dbReference>
<dbReference type="RefSeq" id="WP_322188140.1">
    <property type="nucleotide sequence ID" value="NZ_JAXLPB010000005.1"/>
</dbReference>
<dbReference type="PANTHER" id="PTHR21581:SF6">
    <property type="entry name" value="TRAFFICKING PROTEIN PARTICLE COMPLEX SUBUNIT 12"/>
    <property type="match status" value="1"/>
</dbReference>
<evidence type="ECO:0000256" key="12">
    <source>
        <dbReference type="ARBA" id="ARBA00034000"/>
    </source>
</evidence>
<accession>A0ABU5I8C1</accession>
<dbReference type="GO" id="GO:0004180">
    <property type="term" value="F:carboxypeptidase activity"/>
    <property type="evidence" value="ECO:0007669"/>
    <property type="project" value="UniProtKB-KW"/>
</dbReference>
<evidence type="ECO:0000256" key="14">
    <source>
        <dbReference type="SAM" id="SignalP"/>
    </source>
</evidence>
<gene>
    <name evidence="16" type="ORF">U0C82_15245</name>
</gene>
<organism evidence="16 17">
    <name type="scientific">Fulvimarina uroteuthidis</name>
    <dbReference type="NCBI Taxonomy" id="3098149"/>
    <lineage>
        <taxon>Bacteria</taxon>
        <taxon>Pseudomonadati</taxon>
        <taxon>Pseudomonadota</taxon>
        <taxon>Alphaproteobacteria</taxon>
        <taxon>Hyphomicrobiales</taxon>
        <taxon>Aurantimonadaceae</taxon>
        <taxon>Fulvimarina</taxon>
    </lineage>
</organism>
<evidence type="ECO:0000256" key="1">
    <source>
        <dbReference type="ARBA" id="ARBA00003217"/>
    </source>
</evidence>
<keyword evidence="10" id="KW-0573">Peptidoglycan synthesis</keyword>
<dbReference type="EMBL" id="JAXLPB010000005">
    <property type="protein sequence ID" value="MDY8110496.1"/>
    <property type="molecule type" value="Genomic_DNA"/>
</dbReference>
<feature type="domain" description="Peptidase S11 D-Ala-D-Ala carboxypeptidase A C-terminal" evidence="15">
    <location>
        <begin position="287"/>
        <end position="377"/>
    </location>
</feature>
<dbReference type="EC" id="3.4.16.4" evidence="4"/>
<evidence type="ECO:0000256" key="11">
    <source>
        <dbReference type="ARBA" id="ARBA00023316"/>
    </source>
</evidence>
<feature type="signal peptide" evidence="14">
    <location>
        <begin position="1"/>
        <end position="20"/>
    </location>
</feature>
<evidence type="ECO:0000256" key="5">
    <source>
        <dbReference type="ARBA" id="ARBA00022645"/>
    </source>
</evidence>
<dbReference type="SUPFAM" id="SSF56601">
    <property type="entry name" value="beta-lactamase/transpeptidase-like"/>
    <property type="match status" value="1"/>
</dbReference>
<keyword evidence="17" id="KW-1185">Reference proteome</keyword>
<keyword evidence="6" id="KW-0645">Protease</keyword>
<dbReference type="InterPro" id="IPR012907">
    <property type="entry name" value="Peptidase_S11_C"/>
</dbReference>
<evidence type="ECO:0000256" key="7">
    <source>
        <dbReference type="ARBA" id="ARBA00022729"/>
    </source>
</evidence>
<evidence type="ECO:0000256" key="2">
    <source>
        <dbReference type="ARBA" id="ARBA00004752"/>
    </source>
</evidence>
<keyword evidence="8 16" id="KW-0378">Hydrolase</keyword>
<feature type="chain" id="PRO_5046118942" description="serine-type D-Ala-D-Ala carboxypeptidase" evidence="14">
    <location>
        <begin position="21"/>
        <end position="399"/>
    </location>
</feature>
<dbReference type="Gene3D" id="2.60.410.10">
    <property type="entry name" value="D-Ala-D-Ala carboxypeptidase, C-terminal domain"/>
    <property type="match status" value="1"/>
</dbReference>
<reference evidence="16 17" key="1">
    <citation type="submission" date="2023-12" db="EMBL/GenBank/DDBJ databases">
        <title>Description of Novel Strain Fulvimarina sp. 2208YS6-2-32 isolated from Uroteuthis (Photololigo) edulis.</title>
        <authorList>
            <person name="Park J.-S."/>
        </authorList>
    </citation>
    <scope>NUCLEOTIDE SEQUENCE [LARGE SCALE GENOMIC DNA]</scope>
    <source>
        <strain evidence="16 17">2208YS6-2-32</strain>
    </source>
</reference>
<comment type="similarity">
    <text evidence="3 13">Belongs to the peptidase S11 family.</text>
</comment>
<keyword evidence="7 14" id="KW-0732">Signal</keyword>
<dbReference type="InterPro" id="IPR037167">
    <property type="entry name" value="Peptidase_S11_C_sf"/>
</dbReference>
<evidence type="ECO:0000256" key="8">
    <source>
        <dbReference type="ARBA" id="ARBA00022801"/>
    </source>
</evidence>
<keyword evidence="9" id="KW-0133">Cell shape</keyword>
<dbReference type="PRINTS" id="PR00725">
    <property type="entry name" value="DADACBPTASE1"/>
</dbReference>
<keyword evidence="5 16" id="KW-0121">Carboxypeptidase</keyword>